<organism evidence="1 2">
    <name type="scientific">Paramecium octaurelia</name>
    <dbReference type="NCBI Taxonomy" id="43137"/>
    <lineage>
        <taxon>Eukaryota</taxon>
        <taxon>Sar</taxon>
        <taxon>Alveolata</taxon>
        <taxon>Ciliophora</taxon>
        <taxon>Intramacronucleata</taxon>
        <taxon>Oligohymenophorea</taxon>
        <taxon>Peniculida</taxon>
        <taxon>Parameciidae</taxon>
        <taxon>Paramecium</taxon>
    </lineage>
</organism>
<protein>
    <submittedName>
        <fullName evidence="1">Uncharacterized protein</fullName>
    </submittedName>
</protein>
<comment type="caution">
    <text evidence="1">The sequence shown here is derived from an EMBL/GenBank/DDBJ whole genome shotgun (WGS) entry which is preliminary data.</text>
</comment>
<reference evidence="1" key="1">
    <citation type="submission" date="2021-01" db="EMBL/GenBank/DDBJ databases">
        <authorList>
            <consortium name="Genoscope - CEA"/>
            <person name="William W."/>
        </authorList>
    </citation>
    <scope>NUCLEOTIDE SEQUENCE</scope>
</reference>
<sequence length="286" mass="34583">MKAQQNQLEQSLQKPKKSFKIYEDLLLEIRSEFFSYLIKRFTSDFQFLNIEHFQLDKILELYWEIGLSKNNQKELMKILQKKLMLKSILDQGQFNLKLFTSDYVFISECITTQITNEIKNNNQSFKISANFYVIKFFRLDEFGEFQRIGLSINAQSCHSLIPQLEEQLQKVIKKWKQIKIIIFSVSKFNKECIKAISNQIFNLYSNFELKFYFFEESKKDQSQQDGQQQTLISEQQLILLENDFFQHRYELHNQDYFQPFKQLSENLDQELMRFECKIHNEKIRNL</sequence>
<gene>
    <name evidence="1" type="ORF">POCTA_138.1.T0660002</name>
</gene>
<proteinExistence type="predicted"/>
<evidence type="ECO:0000313" key="2">
    <source>
        <dbReference type="Proteomes" id="UP000683925"/>
    </source>
</evidence>
<dbReference type="AlphaFoldDB" id="A0A8S1VGA3"/>
<keyword evidence="2" id="KW-1185">Reference proteome</keyword>
<evidence type="ECO:0000313" key="1">
    <source>
        <dbReference type="EMBL" id="CAD8175701.1"/>
    </source>
</evidence>
<accession>A0A8S1VGA3</accession>
<dbReference type="Proteomes" id="UP000683925">
    <property type="component" value="Unassembled WGS sequence"/>
</dbReference>
<dbReference type="EMBL" id="CAJJDP010000065">
    <property type="protein sequence ID" value="CAD8175701.1"/>
    <property type="molecule type" value="Genomic_DNA"/>
</dbReference>
<name>A0A8S1VGA3_PAROT</name>